<reference evidence="1 2" key="1">
    <citation type="submission" date="2016-10" db="EMBL/GenBank/DDBJ databases">
        <title>Evaluation of Human, Animal and Environmental Mycobacterium chelonae Isolates by Core Genome Phylogenomic Analysis, Targeted Gene Comparison, and Anti-microbial Susceptibility Patterns: A Tale of Mistaken Identities.</title>
        <authorList>
            <person name="Fogelson S.B."/>
            <person name="Camus A.C."/>
            <person name="Lorenz W."/>
            <person name="Vasireddy R."/>
            <person name="Vasireddy S."/>
            <person name="Smith T."/>
            <person name="Brown-Elliott B.A."/>
            <person name="Wallace R.J.Jr."/>
            <person name="Hasan N.A."/>
            <person name="Reischl U."/>
            <person name="Sanchez S."/>
        </authorList>
    </citation>
    <scope>NUCLEOTIDE SEQUENCE [LARGE SCALE GENOMIC DNA]</scope>
    <source>
        <strain evidence="1 2">8528</strain>
    </source>
</reference>
<comment type="caution">
    <text evidence="1">The sequence shown here is derived from an EMBL/GenBank/DDBJ whole genome shotgun (WGS) entry which is preliminary data.</text>
</comment>
<proteinExistence type="predicted"/>
<dbReference type="Proteomes" id="UP000179621">
    <property type="component" value="Unassembled WGS sequence"/>
</dbReference>
<evidence type="ECO:0000313" key="2">
    <source>
        <dbReference type="Proteomes" id="UP000179621"/>
    </source>
</evidence>
<gene>
    <name evidence="1" type="ORF">BKG73_23400</name>
</gene>
<organism evidence="1 2">
    <name type="scientific">Mycobacteroides saopaulense</name>
    <dbReference type="NCBI Taxonomy" id="1578165"/>
    <lineage>
        <taxon>Bacteria</taxon>
        <taxon>Bacillati</taxon>
        <taxon>Actinomycetota</taxon>
        <taxon>Actinomycetes</taxon>
        <taxon>Mycobacteriales</taxon>
        <taxon>Mycobacteriaceae</taxon>
        <taxon>Mycobacteroides</taxon>
    </lineage>
</organism>
<protein>
    <submittedName>
        <fullName evidence="1">Uncharacterized protein</fullName>
    </submittedName>
</protein>
<evidence type="ECO:0000313" key="1">
    <source>
        <dbReference type="EMBL" id="OHU06467.1"/>
    </source>
</evidence>
<accession>A0ABX3BVL1</accession>
<name>A0ABX3BVL1_9MYCO</name>
<keyword evidence="2" id="KW-1185">Reference proteome</keyword>
<dbReference type="EMBL" id="MLIH01000035">
    <property type="protein sequence ID" value="OHU06467.1"/>
    <property type="molecule type" value="Genomic_DNA"/>
</dbReference>
<sequence length="64" mass="6870">MKEAVTDSLGVIGGRYEKMAGLIRDAVTAFQLVDQIFPPAVRQEILTKQVGKSMTAMGDLNSAT</sequence>